<organism evidence="1 2">
    <name type="scientific">Dactylosporangium cerinum</name>
    <dbReference type="NCBI Taxonomy" id="1434730"/>
    <lineage>
        <taxon>Bacteria</taxon>
        <taxon>Bacillati</taxon>
        <taxon>Actinomycetota</taxon>
        <taxon>Actinomycetes</taxon>
        <taxon>Micromonosporales</taxon>
        <taxon>Micromonosporaceae</taxon>
        <taxon>Dactylosporangium</taxon>
    </lineage>
</organism>
<dbReference type="EMBL" id="JBHSIU010000041">
    <property type="protein sequence ID" value="MFC5002018.1"/>
    <property type="molecule type" value="Genomic_DNA"/>
</dbReference>
<sequence length="315" mass="35250">MYFVYRTHYEGPLSLRIRRLPDRDVLDWFRRGWDHDAPRDWIEAELGGPVYGLASIFEAARSHPLARPETVDELRTLLHEHLYVEGDADYIRLDGQSLRVRTDDDEVELAYFFLHDDLATARADRLAYLLHGSWPLPGDALPAGGAVTTYAVFLTHYDGETLARLAPLEFPGVDLPGLPGHLRAAAPAGDWPPELLVLRALVAPDDTTVEPTLRRCNQWPGFNLNDDPWPGGMPDAHAAAYQEATELIAVGECTDGRDPGASLLRVDEHLAQLAMHCNEPFGHQQWFLFDTVWAAAHPDLAASLLRYAGHWDPLD</sequence>
<evidence type="ECO:0000313" key="2">
    <source>
        <dbReference type="Proteomes" id="UP001595912"/>
    </source>
</evidence>
<dbReference type="Proteomes" id="UP001595912">
    <property type="component" value="Unassembled WGS sequence"/>
</dbReference>
<gene>
    <name evidence="1" type="ORF">ACFPIJ_29825</name>
</gene>
<evidence type="ECO:0000313" key="1">
    <source>
        <dbReference type="EMBL" id="MFC5002018.1"/>
    </source>
</evidence>
<name>A0ABV9W2X0_9ACTN</name>
<keyword evidence="2" id="KW-1185">Reference proteome</keyword>
<protein>
    <submittedName>
        <fullName evidence="1">Uncharacterized protein</fullName>
    </submittedName>
</protein>
<comment type="caution">
    <text evidence="1">The sequence shown here is derived from an EMBL/GenBank/DDBJ whole genome shotgun (WGS) entry which is preliminary data.</text>
</comment>
<accession>A0ABV9W2X0</accession>
<proteinExistence type="predicted"/>
<reference evidence="2" key="1">
    <citation type="journal article" date="2019" name="Int. J. Syst. Evol. Microbiol.">
        <title>The Global Catalogue of Microorganisms (GCM) 10K type strain sequencing project: providing services to taxonomists for standard genome sequencing and annotation.</title>
        <authorList>
            <consortium name="The Broad Institute Genomics Platform"/>
            <consortium name="The Broad Institute Genome Sequencing Center for Infectious Disease"/>
            <person name="Wu L."/>
            <person name="Ma J."/>
        </authorList>
    </citation>
    <scope>NUCLEOTIDE SEQUENCE [LARGE SCALE GENOMIC DNA]</scope>
    <source>
        <strain evidence="2">CGMCC 4.7152</strain>
    </source>
</reference>
<dbReference type="RefSeq" id="WP_380119710.1">
    <property type="nucleotide sequence ID" value="NZ_JBHSIU010000041.1"/>
</dbReference>